<protein>
    <submittedName>
        <fullName evidence="6">LysR family transcriptional regulator</fullName>
    </submittedName>
</protein>
<dbReference type="GO" id="GO:0009891">
    <property type="term" value="P:positive regulation of biosynthetic process"/>
    <property type="evidence" value="ECO:0007669"/>
    <property type="project" value="UniProtKB-ARBA"/>
</dbReference>
<dbReference type="AlphaFoldDB" id="A0A8I2B425"/>
<dbReference type="InterPro" id="IPR000847">
    <property type="entry name" value="LysR_HTH_N"/>
</dbReference>
<dbReference type="GO" id="GO:0006351">
    <property type="term" value="P:DNA-templated transcription"/>
    <property type="evidence" value="ECO:0007669"/>
    <property type="project" value="TreeGrafter"/>
</dbReference>
<dbReference type="PANTHER" id="PTHR30537:SF35">
    <property type="entry name" value="TRANSCRIPTIONAL REGULATORY PROTEIN"/>
    <property type="match status" value="1"/>
</dbReference>
<dbReference type="PROSITE" id="PS50931">
    <property type="entry name" value="HTH_LYSR"/>
    <property type="match status" value="1"/>
</dbReference>
<dbReference type="Proteomes" id="UP000664658">
    <property type="component" value="Unassembled WGS sequence"/>
</dbReference>
<dbReference type="CDD" id="cd08422">
    <property type="entry name" value="PBP2_CrgA_like"/>
    <property type="match status" value="1"/>
</dbReference>
<dbReference type="InterPro" id="IPR036390">
    <property type="entry name" value="WH_DNA-bd_sf"/>
</dbReference>
<evidence type="ECO:0000313" key="7">
    <source>
        <dbReference type="Proteomes" id="UP000664658"/>
    </source>
</evidence>
<dbReference type="GO" id="GO:0043565">
    <property type="term" value="F:sequence-specific DNA binding"/>
    <property type="evidence" value="ECO:0007669"/>
    <property type="project" value="TreeGrafter"/>
</dbReference>
<proteinExistence type="inferred from homology"/>
<dbReference type="InterPro" id="IPR058163">
    <property type="entry name" value="LysR-type_TF_proteobact-type"/>
</dbReference>
<evidence type="ECO:0000256" key="1">
    <source>
        <dbReference type="ARBA" id="ARBA00009437"/>
    </source>
</evidence>
<reference evidence="6" key="1">
    <citation type="submission" date="2021-03" db="EMBL/GenBank/DDBJ databases">
        <title>Plesiomonas shigelloides zfcc0051, isolated from zebrafish feces.</title>
        <authorList>
            <person name="Vanderhoek Z."/>
            <person name="Gaulke C."/>
        </authorList>
    </citation>
    <scope>NUCLEOTIDE SEQUENCE</scope>
    <source>
        <strain evidence="6">Zfcc0051</strain>
    </source>
</reference>
<evidence type="ECO:0000256" key="2">
    <source>
        <dbReference type="ARBA" id="ARBA00023015"/>
    </source>
</evidence>
<organism evidence="6 7">
    <name type="scientific">Plesiomonas shigelloides</name>
    <name type="common">Aeromonas shigelloides</name>
    <dbReference type="NCBI Taxonomy" id="703"/>
    <lineage>
        <taxon>Bacteria</taxon>
        <taxon>Pseudomonadati</taxon>
        <taxon>Pseudomonadota</taxon>
        <taxon>Gammaproteobacteria</taxon>
        <taxon>Enterobacterales</taxon>
        <taxon>Enterobacteriaceae</taxon>
        <taxon>Plesiomonas</taxon>
    </lineage>
</organism>
<evidence type="ECO:0000259" key="5">
    <source>
        <dbReference type="PROSITE" id="PS50931"/>
    </source>
</evidence>
<comment type="caution">
    <text evidence="6">The sequence shown here is derived from an EMBL/GenBank/DDBJ whole genome shotgun (WGS) entry which is preliminary data.</text>
</comment>
<accession>A0A8I2B425</accession>
<dbReference type="SUPFAM" id="SSF46785">
    <property type="entry name" value="Winged helix' DNA-binding domain"/>
    <property type="match status" value="1"/>
</dbReference>
<sequence length="303" mass="33409">MDRLTALQVFIAVVEQGSLSAGAERLDMSRAMVTRYLAELERWMDARLLHRTTRRQSLTTAGEEALRYARQMVALSDSLEQVGQHANSAPRGQLRVTCSYSLAQHFLIPAVSAYQAQWPEVSVDILLQDKAVNLVEERIDVALRITAELDPNLVARRLGVCRSVVCASPDYLRRQGTPLSPPALTQHNCLTYTYFGKSVWEFSGVDGPCSVAVSGNLSCNISTLLLDAAVLGSGISLQPLVSAAPYLANGQLTALLTAWEPKQLDVYAVYSTRKQMSPLLRHFLDFLYQSMADDPLWQAANGH</sequence>
<keyword evidence="3" id="KW-0238">DNA-binding</keyword>
<dbReference type="Gene3D" id="3.40.190.290">
    <property type="match status" value="1"/>
</dbReference>
<dbReference type="FunFam" id="1.10.10.10:FF:000001">
    <property type="entry name" value="LysR family transcriptional regulator"/>
    <property type="match status" value="1"/>
</dbReference>
<evidence type="ECO:0000256" key="4">
    <source>
        <dbReference type="ARBA" id="ARBA00023163"/>
    </source>
</evidence>
<evidence type="ECO:0000313" key="6">
    <source>
        <dbReference type="EMBL" id="MBO1109346.1"/>
    </source>
</evidence>
<gene>
    <name evidence="6" type="ORF">J2R62_14205</name>
</gene>
<dbReference type="PANTHER" id="PTHR30537">
    <property type="entry name" value="HTH-TYPE TRANSCRIPTIONAL REGULATOR"/>
    <property type="match status" value="1"/>
</dbReference>
<dbReference type="FunFam" id="3.40.190.290:FF:000001">
    <property type="entry name" value="Transcriptional regulator, LysR family"/>
    <property type="match status" value="1"/>
</dbReference>
<dbReference type="GO" id="GO:0003700">
    <property type="term" value="F:DNA-binding transcription factor activity"/>
    <property type="evidence" value="ECO:0007669"/>
    <property type="project" value="InterPro"/>
</dbReference>
<feature type="domain" description="HTH lysR-type" evidence="5">
    <location>
        <begin position="1"/>
        <end position="59"/>
    </location>
</feature>
<dbReference type="RefSeq" id="WP_207542517.1">
    <property type="nucleotide sequence ID" value="NZ_JAFNAA010000017.1"/>
</dbReference>
<dbReference type="InterPro" id="IPR036388">
    <property type="entry name" value="WH-like_DNA-bd_sf"/>
</dbReference>
<dbReference type="EMBL" id="JAFNAA010000017">
    <property type="protein sequence ID" value="MBO1109346.1"/>
    <property type="molecule type" value="Genomic_DNA"/>
</dbReference>
<keyword evidence="4" id="KW-0804">Transcription</keyword>
<dbReference type="Gene3D" id="1.10.10.10">
    <property type="entry name" value="Winged helix-like DNA-binding domain superfamily/Winged helix DNA-binding domain"/>
    <property type="match status" value="1"/>
</dbReference>
<dbReference type="InterPro" id="IPR005119">
    <property type="entry name" value="LysR_subst-bd"/>
</dbReference>
<comment type="similarity">
    <text evidence="1">Belongs to the LysR transcriptional regulatory family.</text>
</comment>
<dbReference type="SUPFAM" id="SSF53850">
    <property type="entry name" value="Periplasmic binding protein-like II"/>
    <property type="match status" value="1"/>
</dbReference>
<keyword evidence="2" id="KW-0805">Transcription regulation</keyword>
<dbReference type="Pfam" id="PF00126">
    <property type="entry name" value="HTH_1"/>
    <property type="match status" value="1"/>
</dbReference>
<dbReference type="Pfam" id="PF03466">
    <property type="entry name" value="LysR_substrate"/>
    <property type="match status" value="1"/>
</dbReference>
<name>A0A8I2B425_PLESH</name>
<evidence type="ECO:0000256" key="3">
    <source>
        <dbReference type="ARBA" id="ARBA00023125"/>
    </source>
</evidence>